<dbReference type="SUPFAM" id="SSF51905">
    <property type="entry name" value="FAD/NAD(P)-binding domain"/>
    <property type="match status" value="1"/>
</dbReference>
<dbReference type="PANTHER" id="PTHR43563">
    <property type="entry name" value="AMINE OXIDASE"/>
    <property type="match status" value="1"/>
</dbReference>
<sequence>MARSLYARLDQRFGTRAPAFQRQRDLQNRIANFAQTFDANIMFARERADKKTRVAVVGAGFAGLMAGHTLSRTCTVQVFEARDRVGGRVWTQFHTSSHRLIEAGAELIGYNHLTWLLLAKQFGLGLSVLTTEEAFTSLNLDMPLSLDGQVLSPKETKQVYDDMEPVIAKICAEARKLADPYRCWDTPHAHDLDRTSLADWIEKQDCSRLAKNALEAQFGNTNGAPTNRQSLLANLAAIRGGGLHGKPDDYFTQSETVKCEQGNQTLAFKLAESIQAAGGHVATNTPIARIDIREDKVVLTSAAGNALEFDHVVFAIPPSLWPTASSPSDITIAPAIPSDCHMSMGLAIKYLSELKGRFWFGAGLSPNGMSDAIGMTWDGTDNQIQMMDQTVELSLFAGGDAAQEAIRLLGSGQDALNAHYARELEKLFAGYSGNLTGDPTLICWPTERWTRAGYSCPAPGEVTRIGPFLNRPFHGRLVFAGEHCCLPFFGYMEGALQSGLAAASAITRNEGLI</sequence>
<evidence type="ECO:0000256" key="1">
    <source>
        <dbReference type="ARBA" id="ARBA00005995"/>
    </source>
</evidence>
<comment type="caution">
    <text evidence="3">The sequence shown here is derived from an EMBL/GenBank/DDBJ whole genome shotgun (WGS) entry which is preliminary data.</text>
</comment>
<dbReference type="Pfam" id="PF01593">
    <property type="entry name" value="Amino_oxidase"/>
    <property type="match status" value="1"/>
</dbReference>
<gene>
    <name evidence="3" type="ORF">HA482_27390</name>
</gene>
<dbReference type="PANTHER" id="PTHR43563:SF1">
    <property type="entry name" value="AMINE OXIDASE [FLAVIN-CONTAINING] B"/>
    <property type="match status" value="1"/>
</dbReference>
<dbReference type="Proteomes" id="UP000639516">
    <property type="component" value="Unassembled WGS sequence"/>
</dbReference>
<keyword evidence="4" id="KW-1185">Reference proteome</keyword>
<protein>
    <submittedName>
        <fullName evidence="3">FAD-dependent oxidoreductase</fullName>
    </submittedName>
</protein>
<evidence type="ECO:0000259" key="2">
    <source>
        <dbReference type="Pfam" id="PF01593"/>
    </source>
</evidence>
<dbReference type="InterPro" id="IPR036188">
    <property type="entry name" value="FAD/NAD-bd_sf"/>
</dbReference>
<comment type="similarity">
    <text evidence="1">Belongs to the flavin monoamine oxidase family.</text>
</comment>
<feature type="domain" description="Amine oxidase" evidence="2">
    <location>
        <begin position="61"/>
        <end position="506"/>
    </location>
</feature>
<proteinExistence type="inferred from homology"/>
<dbReference type="Gene3D" id="3.90.660.10">
    <property type="match status" value="1"/>
</dbReference>
<accession>A0ABR7UD13</accession>
<evidence type="ECO:0000313" key="4">
    <source>
        <dbReference type="Proteomes" id="UP000639516"/>
    </source>
</evidence>
<evidence type="ECO:0000313" key="3">
    <source>
        <dbReference type="EMBL" id="MBC9981941.1"/>
    </source>
</evidence>
<reference evidence="3 4" key="1">
    <citation type="journal article" date="2020" name="Arch. Microbiol.">
        <title>Bradyrhizobium campsiandrae sp. nov., a nitrogen-fixing bacterial strain isolated from a native leguminous tree from the Amazon adapted to flooded conditions.</title>
        <authorList>
            <person name="Cabral Michel D."/>
            <person name="Martins da Costa E."/>
            <person name="Azarias Guimaraes A."/>
            <person name="Soares de Carvalho T."/>
            <person name="Santos de Castro Caputo P."/>
            <person name="Willems A."/>
            <person name="de Souza Moreira F.M."/>
        </authorList>
    </citation>
    <scope>NUCLEOTIDE SEQUENCE [LARGE SCALE GENOMIC DNA]</scope>
    <source>
        <strain evidence="4">INPA 384B</strain>
    </source>
</reference>
<dbReference type="InterPro" id="IPR002937">
    <property type="entry name" value="Amino_oxidase"/>
</dbReference>
<dbReference type="EMBL" id="JAATTO010000043">
    <property type="protein sequence ID" value="MBC9981941.1"/>
    <property type="molecule type" value="Genomic_DNA"/>
</dbReference>
<dbReference type="RefSeq" id="WP_188104701.1">
    <property type="nucleotide sequence ID" value="NZ_JAANIH010000042.1"/>
</dbReference>
<name>A0ABR7UD13_9BRAD</name>
<dbReference type="Gene3D" id="1.10.405.10">
    <property type="entry name" value="Guanine Nucleotide Dissociation Inhibitor, domain 1"/>
    <property type="match status" value="1"/>
</dbReference>
<organism evidence="3 4">
    <name type="scientific">Bradyrhizobium campsiandrae</name>
    <dbReference type="NCBI Taxonomy" id="1729892"/>
    <lineage>
        <taxon>Bacteria</taxon>
        <taxon>Pseudomonadati</taxon>
        <taxon>Pseudomonadota</taxon>
        <taxon>Alphaproteobacteria</taxon>
        <taxon>Hyphomicrobiales</taxon>
        <taxon>Nitrobacteraceae</taxon>
        <taxon>Bradyrhizobium</taxon>
    </lineage>
</organism>
<dbReference type="InterPro" id="IPR050703">
    <property type="entry name" value="Flavin_MAO"/>
</dbReference>
<dbReference type="Gene3D" id="3.50.50.60">
    <property type="entry name" value="FAD/NAD(P)-binding domain"/>
    <property type="match status" value="1"/>
</dbReference>